<evidence type="ECO:0000256" key="7">
    <source>
        <dbReference type="ARBA" id="ARBA00023277"/>
    </source>
</evidence>
<comment type="function">
    <text evidence="8">Phosphorylase is an important allosteric enzyme in carbohydrate metabolism. Enzymes from different sources differ in their regulatory mechanisms and in their natural substrates. However, all known phosphorylases share catalytic and structural properties.</text>
</comment>
<dbReference type="GO" id="GO:0005737">
    <property type="term" value="C:cytoplasm"/>
    <property type="evidence" value="ECO:0007669"/>
    <property type="project" value="TreeGrafter"/>
</dbReference>
<dbReference type="FunFam" id="3.40.50.2000:FF:000149">
    <property type="entry name" value="Glycogen phosphorylase, muscle form"/>
    <property type="match status" value="1"/>
</dbReference>
<dbReference type="GO" id="GO:0008184">
    <property type="term" value="F:glycogen phosphorylase activity"/>
    <property type="evidence" value="ECO:0007669"/>
    <property type="project" value="InterPro"/>
</dbReference>
<comment type="catalytic activity">
    <reaction evidence="1 10">
        <text>[(1-&gt;4)-alpha-D-glucosyl](n) + phosphate = [(1-&gt;4)-alpha-D-glucosyl](n-1) + alpha-D-glucose 1-phosphate</text>
        <dbReference type="Rhea" id="RHEA:41732"/>
        <dbReference type="Rhea" id="RHEA-COMP:9584"/>
        <dbReference type="Rhea" id="RHEA-COMP:9586"/>
        <dbReference type="ChEBI" id="CHEBI:15444"/>
        <dbReference type="ChEBI" id="CHEBI:43474"/>
        <dbReference type="ChEBI" id="CHEBI:58601"/>
        <dbReference type="EC" id="2.4.1.1"/>
    </reaction>
</comment>
<evidence type="ECO:0000256" key="6">
    <source>
        <dbReference type="ARBA" id="ARBA00022898"/>
    </source>
</evidence>
<sequence>MSQKIDKNEFKKSVIANVRNLYRKNIEEATTSQVYHAVALAVKDMIIDRWIATHEEYDKQDVKIVYYMSMEFLTGRFLGNNIINLCEQKEISEALQELGFDLNAIEDQERDPALGNGGLGRLAACFLDSLSTLGYPAYGCGIRYRYGLFRQQIKDGFQVEVPDEWLKDGYPFEIRRSEYATEVKFGGYVETQWDGQRNHFVQKGYQSILAVPYDIPIVGYGNNVVNSLRIWDAQPVQSFNLADFDKGNYQKAVEQENLAKTIVEVLYPNDNHYAGKELRLKQQYFFISASVQRAVKKYKEKHDDIHKFYEKATFHMNDTHPTVAVAELMRILLDEENLGWDEAWEITTKTCAYTNHTIMSEALEKWPIELFSRLLPRIYQIVEEINRRFVEEIKRLYPGDHEKIRRMAIIYDGQVRMAHLAIVGSYSVNGVAKLHTEILEKQELKDFYEMMPQKFNNKTNGITQRRFLLHGNPLLADWVTSKIGSEWITDLSQVKKLKVFVDDEKCQQEFMNIKYQNKLRLARYIKEHNGIDVDPRSIFDVQVKRLHEYKRQLMNILHVMYLYNQLKDNPNMDIVPRTFIFGAKAAAGYTRAKLTIKLINAVADVINNDRTINGKLKVVFIEDYCVSNAELIFAAADVSEQISTASKEASGTGNMKFMLNGALTIG</sequence>
<evidence type="ECO:0000256" key="8">
    <source>
        <dbReference type="ARBA" id="ARBA00025174"/>
    </source>
</evidence>
<evidence type="ECO:0000256" key="5">
    <source>
        <dbReference type="ARBA" id="ARBA00022679"/>
    </source>
</evidence>
<dbReference type="EMBL" id="DVGC01000030">
    <property type="protein sequence ID" value="HIR05444.1"/>
    <property type="molecule type" value="Genomic_DNA"/>
</dbReference>
<evidence type="ECO:0000256" key="3">
    <source>
        <dbReference type="ARBA" id="ARBA00006047"/>
    </source>
</evidence>
<evidence type="ECO:0000313" key="12">
    <source>
        <dbReference type="Proteomes" id="UP000824250"/>
    </source>
</evidence>
<dbReference type="NCBIfam" id="TIGR02093">
    <property type="entry name" value="P_ylase"/>
    <property type="match status" value="1"/>
</dbReference>
<comment type="similarity">
    <text evidence="3 10">Belongs to the glycogen phosphorylase family.</text>
</comment>
<dbReference type="GO" id="GO:0005980">
    <property type="term" value="P:glycogen catabolic process"/>
    <property type="evidence" value="ECO:0007669"/>
    <property type="project" value="TreeGrafter"/>
</dbReference>
<dbReference type="Gene3D" id="3.40.50.2000">
    <property type="entry name" value="Glycogen Phosphorylase B"/>
    <property type="match status" value="2"/>
</dbReference>
<dbReference type="PROSITE" id="PS00102">
    <property type="entry name" value="PHOSPHORYLASE"/>
    <property type="match status" value="1"/>
</dbReference>
<keyword evidence="5 10" id="KW-0808">Transferase</keyword>
<dbReference type="CDD" id="cd04300">
    <property type="entry name" value="GT35_Glycogen_Phosphorylase"/>
    <property type="match status" value="1"/>
</dbReference>
<evidence type="ECO:0000313" key="11">
    <source>
        <dbReference type="EMBL" id="HIR05444.1"/>
    </source>
</evidence>
<dbReference type="PANTHER" id="PTHR11468:SF3">
    <property type="entry name" value="GLYCOGEN PHOSPHORYLASE, LIVER FORM"/>
    <property type="match status" value="1"/>
</dbReference>
<protein>
    <recommendedName>
        <fullName evidence="10">Alpha-1,4 glucan phosphorylase</fullName>
        <ecNumber evidence="10">2.4.1.1</ecNumber>
    </recommendedName>
</protein>
<dbReference type="AlphaFoldDB" id="A0A9D1D6B0"/>
<evidence type="ECO:0000256" key="9">
    <source>
        <dbReference type="PIRSR" id="PIRSR000460-1"/>
    </source>
</evidence>
<gene>
    <name evidence="11" type="ORF">IAB28_05705</name>
</gene>
<comment type="function">
    <text evidence="10">Allosteric enzyme that catalyzes the rate-limiting step in glycogen catabolism, the phosphorolytic cleavage of glycogen to produce glucose-1-phosphate, and plays a central role in maintaining cellular and organismal glucose homeostasis.</text>
</comment>
<dbReference type="GO" id="GO:0030170">
    <property type="term" value="F:pyridoxal phosphate binding"/>
    <property type="evidence" value="ECO:0007669"/>
    <property type="project" value="InterPro"/>
</dbReference>
<evidence type="ECO:0000256" key="4">
    <source>
        <dbReference type="ARBA" id="ARBA00022676"/>
    </source>
</evidence>
<dbReference type="PANTHER" id="PTHR11468">
    <property type="entry name" value="GLYCOGEN PHOSPHORYLASE"/>
    <property type="match status" value="1"/>
</dbReference>
<dbReference type="PIRSF" id="PIRSF000460">
    <property type="entry name" value="Pprylas_GlgP"/>
    <property type="match status" value="1"/>
</dbReference>
<keyword evidence="4 10" id="KW-0328">Glycosyltransferase</keyword>
<dbReference type="SUPFAM" id="SSF53756">
    <property type="entry name" value="UDP-Glycosyltransferase/glycogen phosphorylase"/>
    <property type="match status" value="1"/>
</dbReference>
<dbReference type="Pfam" id="PF00343">
    <property type="entry name" value="Phosphorylase"/>
    <property type="match status" value="1"/>
</dbReference>
<evidence type="ECO:0000256" key="2">
    <source>
        <dbReference type="ARBA" id="ARBA00001933"/>
    </source>
</evidence>
<evidence type="ECO:0000256" key="10">
    <source>
        <dbReference type="RuleBase" id="RU000587"/>
    </source>
</evidence>
<reference evidence="11" key="2">
    <citation type="journal article" date="2021" name="PeerJ">
        <title>Extensive microbial diversity within the chicken gut microbiome revealed by metagenomics and culture.</title>
        <authorList>
            <person name="Gilroy R."/>
            <person name="Ravi A."/>
            <person name="Getino M."/>
            <person name="Pursley I."/>
            <person name="Horton D.L."/>
            <person name="Alikhan N.F."/>
            <person name="Baker D."/>
            <person name="Gharbi K."/>
            <person name="Hall N."/>
            <person name="Watson M."/>
            <person name="Adriaenssens E.M."/>
            <person name="Foster-Nyarko E."/>
            <person name="Jarju S."/>
            <person name="Secka A."/>
            <person name="Antonio M."/>
            <person name="Oren A."/>
            <person name="Chaudhuri R.R."/>
            <person name="La Ragione R."/>
            <person name="Hildebrand F."/>
            <person name="Pallen M.J."/>
        </authorList>
    </citation>
    <scope>NUCLEOTIDE SEQUENCE</scope>
    <source>
        <strain evidence="11">CHK180-2868</strain>
    </source>
</reference>
<comment type="cofactor">
    <cofactor evidence="2 10">
        <name>pyridoxal 5'-phosphate</name>
        <dbReference type="ChEBI" id="CHEBI:597326"/>
    </cofactor>
</comment>
<proteinExistence type="inferred from homology"/>
<evidence type="ECO:0000256" key="1">
    <source>
        <dbReference type="ARBA" id="ARBA00001275"/>
    </source>
</evidence>
<feature type="non-terminal residue" evidence="11">
    <location>
        <position position="666"/>
    </location>
</feature>
<dbReference type="Proteomes" id="UP000824250">
    <property type="component" value="Unassembled WGS sequence"/>
</dbReference>
<dbReference type="InterPro" id="IPR011833">
    <property type="entry name" value="Glycg_phsphrylas"/>
</dbReference>
<comment type="caution">
    <text evidence="11">The sequence shown here is derived from an EMBL/GenBank/DDBJ whole genome shotgun (WGS) entry which is preliminary data.</text>
</comment>
<dbReference type="InterPro" id="IPR035090">
    <property type="entry name" value="Pyridoxal_P_attach_site"/>
</dbReference>
<reference evidence="11" key="1">
    <citation type="submission" date="2020-10" db="EMBL/GenBank/DDBJ databases">
        <authorList>
            <person name="Gilroy R."/>
        </authorList>
    </citation>
    <scope>NUCLEOTIDE SEQUENCE</scope>
    <source>
        <strain evidence="11">CHK180-2868</strain>
    </source>
</reference>
<dbReference type="EC" id="2.4.1.1" evidence="10"/>
<accession>A0A9D1D6B0</accession>
<feature type="modified residue" description="N6-(pyridoxal phosphate)lysine" evidence="9">
    <location>
        <position position="656"/>
    </location>
</feature>
<keyword evidence="7 10" id="KW-0119">Carbohydrate metabolism</keyword>
<organism evidence="11 12">
    <name type="scientific">Candidatus Copromonas faecavium</name>
    <name type="common">nom. illeg.</name>
    <dbReference type="NCBI Taxonomy" id="2840740"/>
    <lineage>
        <taxon>Bacteria</taxon>
        <taxon>Bacillati</taxon>
        <taxon>Bacillota</taxon>
        <taxon>Clostridia</taxon>
        <taxon>Lachnospirales</taxon>
        <taxon>Lachnospiraceae</taxon>
        <taxon>Candidatus Copromonas (nom. illeg.)</taxon>
    </lineage>
</organism>
<dbReference type="InterPro" id="IPR000811">
    <property type="entry name" value="Glyco_trans_35"/>
</dbReference>
<keyword evidence="6 9" id="KW-0663">Pyridoxal phosphate</keyword>
<name>A0A9D1D6B0_9FIRM</name>